<dbReference type="Gene3D" id="2.40.10.220">
    <property type="entry name" value="predicted glycosyltransferase like domains"/>
    <property type="match status" value="1"/>
</dbReference>
<evidence type="ECO:0000259" key="2">
    <source>
        <dbReference type="Pfam" id="PF07238"/>
    </source>
</evidence>
<comment type="caution">
    <text evidence="3">The sequence shown here is derived from an EMBL/GenBank/DDBJ whole genome shotgun (WGS) entry which is preliminary data.</text>
</comment>
<dbReference type="Proteomes" id="UP000030063">
    <property type="component" value="Unassembled WGS sequence"/>
</dbReference>
<dbReference type="RefSeq" id="WP_025164449.1">
    <property type="nucleotide sequence ID" value="NZ_AWSQ01000001.1"/>
</dbReference>
<dbReference type="EMBL" id="AWSQ01000001">
    <property type="protein sequence ID" value="KFX71603.1"/>
    <property type="molecule type" value="Genomic_DNA"/>
</dbReference>
<comment type="function">
    <text evidence="1">Binds the second messenger bis-(3'-5') cyclic dimeric guanosine monophosphate (c-di-GMP). Can bind two c-di-GMP molecules per monomer. May play a role in bacterial second-messenger regulated processes. Binding to c-di-GMP induces a conformational change of the C- and N-termini resulting in the exposure of a highly negative surface on one side of the protein to a possible effector protein.</text>
</comment>
<protein>
    <recommendedName>
        <fullName evidence="1">Cyclic diguanosine monophosphate-binding protein</fullName>
        <shortName evidence="1">c-di-GMP-binding protein</shortName>
    </recommendedName>
    <alternativeName>
        <fullName evidence="1">Pilz domain-containing protein</fullName>
    </alternativeName>
</protein>
<gene>
    <name evidence="3" type="ORF">TMS3_0106680</name>
</gene>
<dbReference type="SUPFAM" id="SSF141371">
    <property type="entry name" value="PilZ domain-like"/>
    <property type="match status" value="1"/>
</dbReference>
<keyword evidence="4" id="KW-1185">Reference proteome</keyword>
<dbReference type="OrthoDB" id="5298508at2"/>
<reference evidence="3 4" key="1">
    <citation type="journal article" date="2014" name="Genome Announc.">
        <title>Draft Genome Sequence of Petroleum Oil-Degrading Marine Bacterium Pseudomonas taeanensis Strain MS-3, Isolated from a Crude Oil-Contaminated Seashore.</title>
        <authorList>
            <person name="Lee S.Y."/>
            <person name="Kim S.H."/>
            <person name="Lee D.G."/>
            <person name="Shin S."/>
            <person name="Yun S.H."/>
            <person name="Choi C.W."/>
            <person name="Chung Y.H."/>
            <person name="Choi J.S."/>
            <person name="Kahng H.Y."/>
            <person name="Kim S.I."/>
        </authorList>
    </citation>
    <scope>NUCLEOTIDE SEQUENCE [LARGE SCALE GENOMIC DNA]</scope>
    <source>
        <strain evidence="3 4">MS-3</strain>
    </source>
</reference>
<dbReference type="eggNOG" id="ENOG5032YUI">
    <property type="taxonomic scope" value="Bacteria"/>
</dbReference>
<accession>A0A0A1YQX2</accession>
<name>A0A0A1YQX2_9PSED</name>
<evidence type="ECO:0000313" key="4">
    <source>
        <dbReference type="Proteomes" id="UP000030063"/>
    </source>
</evidence>
<proteinExistence type="predicted"/>
<dbReference type="Pfam" id="PF07238">
    <property type="entry name" value="PilZ"/>
    <property type="match status" value="1"/>
</dbReference>
<dbReference type="InterPro" id="IPR027021">
    <property type="entry name" value="C-di-GMP_BP_PA4608"/>
</dbReference>
<keyword evidence="1" id="KW-0547">Nucleotide-binding</keyword>
<dbReference type="PIRSF" id="PIRSF028141">
    <property type="entry name" value="C-di-GMP_BP_PA4608"/>
    <property type="match status" value="1"/>
</dbReference>
<dbReference type="GO" id="GO:0035438">
    <property type="term" value="F:cyclic-di-GMP binding"/>
    <property type="evidence" value="ECO:0007669"/>
    <property type="project" value="InterPro"/>
</dbReference>
<keyword evidence="1" id="KW-0973">c-di-GMP</keyword>
<evidence type="ECO:0000313" key="3">
    <source>
        <dbReference type="EMBL" id="KFX71603.1"/>
    </source>
</evidence>
<dbReference type="STRING" id="1395571.TMS3_0106680"/>
<organism evidence="3 4">
    <name type="scientific">Pseudomonas taeanensis MS-3</name>
    <dbReference type="NCBI Taxonomy" id="1395571"/>
    <lineage>
        <taxon>Bacteria</taxon>
        <taxon>Pseudomonadati</taxon>
        <taxon>Pseudomonadota</taxon>
        <taxon>Gammaproteobacteria</taxon>
        <taxon>Pseudomonadales</taxon>
        <taxon>Pseudomonadaceae</taxon>
        <taxon>Pseudomonas</taxon>
    </lineage>
</organism>
<evidence type="ECO:0000256" key="1">
    <source>
        <dbReference type="PIRNR" id="PIRNR028141"/>
    </source>
</evidence>
<sequence length="123" mass="14007">MSEPSNERRRFHRIAFDAPTEIVQDTQSWSVELLDVSLKGLLIKRPEDWDGAPHQPFQACIALGGETQVRMEMVLTRIQDQLLGFVCTHIDLDSISHLRRLVELNLGDEQLLERDLAALSEEG</sequence>
<dbReference type="AlphaFoldDB" id="A0A0A1YQX2"/>
<feature type="domain" description="PilZ" evidence="2">
    <location>
        <begin position="7"/>
        <end position="103"/>
    </location>
</feature>
<dbReference type="InterPro" id="IPR009875">
    <property type="entry name" value="PilZ_domain"/>
</dbReference>
<comment type="subunit">
    <text evidence="1">Monomer in both c-di-GMP-bound and free forms.</text>
</comment>